<proteinExistence type="predicted"/>
<feature type="signal peptide" evidence="1">
    <location>
        <begin position="1"/>
        <end position="31"/>
    </location>
</feature>
<feature type="chain" id="PRO_5020023779" evidence="1">
    <location>
        <begin position="32"/>
        <end position="79"/>
    </location>
</feature>
<keyword evidence="1" id="KW-0732">Signal</keyword>
<organism evidence="2">
    <name type="scientific">Ixodes scapularis</name>
    <name type="common">Black-legged tick</name>
    <name type="synonym">Deer tick</name>
    <dbReference type="NCBI Taxonomy" id="6945"/>
    <lineage>
        <taxon>Eukaryota</taxon>
        <taxon>Metazoa</taxon>
        <taxon>Ecdysozoa</taxon>
        <taxon>Arthropoda</taxon>
        <taxon>Chelicerata</taxon>
        <taxon>Arachnida</taxon>
        <taxon>Acari</taxon>
        <taxon>Parasitiformes</taxon>
        <taxon>Ixodida</taxon>
        <taxon>Ixodoidea</taxon>
        <taxon>Ixodidae</taxon>
        <taxon>Ixodinae</taxon>
        <taxon>Ixodes</taxon>
    </lineage>
</organism>
<reference evidence="2" key="1">
    <citation type="submission" date="2019-04" db="EMBL/GenBank/DDBJ databases">
        <title>An insight into the mialome of Ixodes scapularis.</title>
        <authorList>
            <person name="Ribeiro J.M."/>
            <person name="Mather T.N."/>
            <person name="Karim S."/>
        </authorList>
    </citation>
    <scope>NUCLEOTIDE SEQUENCE</scope>
</reference>
<dbReference type="EMBL" id="GHJT01001859">
    <property type="protein sequence ID" value="MOY35830.1"/>
    <property type="molecule type" value="Transcribed_RNA"/>
</dbReference>
<dbReference type="AlphaFoldDB" id="A0A4D5RFB1"/>
<accession>A0A4D5RFB1</accession>
<evidence type="ECO:0000256" key="1">
    <source>
        <dbReference type="SAM" id="SignalP"/>
    </source>
</evidence>
<name>A0A4D5RFB1_IXOSC</name>
<sequence>MLVHWWTFRRSQLILYYLFLHMCINCQVCRGKNVDKKTCLITFIVLLVKQIHTKTCSEFASGSVFVAERWRRLGCLLDA</sequence>
<protein>
    <submittedName>
        <fullName evidence="2">Putative secreted protein</fullName>
    </submittedName>
</protein>
<evidence type="ECO:0000313" key="2">
    <source>
        <dbReference type="EMBL" id="MOY35830.1"/>
    </source>
</evidence>